<dbReference type="Gene3D" id="3.20.20.30">
    <property type="entry name" value="Luciferase-like domain"/>
    <property type="match status" value="1"/>
</dbReference>
<dbReference type="PANTHER" id="PTHR43244">
    <property type="match status" value="1"/>
</dbReference>
<name>A0A2V4AR37_9PSEU</name>
<dbReference type="EMBL" id="MASW01000005">
    <property type="protein sequence ID" value="PXY22849.1"/>
    <property type="molecule type" value="Genomic_DNA"/>
</dbReference>
<sequence length="345" mass="37199">MKRALVLATNVFQPLLAVAEAAEAAGFYRLWTTESTPRDAIVRAVTLGLHTREIRVATGIAYAFTRAPVAMAAAAADAHIATGGRFALGLGAGTKGMRTRRYGIDGFDHPGSRLGDYADLLRAVWAAEDGLAYEGPFYQARIPGRLRSVELDGLPPIEVIGSGVNAVMLRLSARHCDGVALHPLVSFLDYLDDVAIPAIASAERPDGTRPWVAAWRVTSVADDEAEARRRARTNLAFYFTTPSYRRVTNGTRWEPVTTLVRERFRADPAMSFDELAGLVPDEMVDDFCLAGTPDSLPARVAKLEGELADRGVSELVFQVAGVGLGADQYVRACHTIVDNVGRSAT</sequence>
<dbReference type="SUPFAM" id="SSF51679">
    <property type="entry name" value="Bacterial luciferase-like"/>
    <property type="match status" value="1"/>
</dbReference>
<dbReference type="InterPro" id="IPR050564">
    <property type="entry name" value="F420-G6PD/mer"/>
</dbReference>
<feature type="domain" description="Luciferase-like" evidence="1">
    <location>
        <begin position="11"/>
        <end position="307"/>
    </location>
</feature>
<gene>
    <name evidence="2" type="ORF">BAY60_24015</name>
</gene>
<dbReference type="Proteomes" id="UP000249915">
    <property type="component" value="Unassembled WGS sequence"/>
</dbReference>
<evidence type="ECO:0000313" key="2">
    <source>
        <dbReference type="EMBL" id="PXY22849.1"/>
    </source>
</evidence>
<evidence type="ECO:0000313" key="3">
    <source>
        <dbReference type="Proteomes" id="UP000249915"/>
    </source>
</evidence>
<dbReference type="AlphaFoldDB" id="A0A2V4AR37"/>
<accession>A0A2V4AR37</accession>
<comment type="caution">
    <text evidence="2">The sequence shown here is derived from an EMBL/GenBank/DDBJ whole genome shotgun (WGS) entry which is preliminary data.</text>
</comment>
<proteinExistence type="predicted"/>
<dbReference type="GO" id="GO:0016705">
    <property type="term" value="F:oxidoreductase activity, acting on paired donors, with incorporation or reduction of molecular oxygen"/>
    <property type="evidence" value="ECO:0007669"/>
    <property type="project" value="InterPro"/>
</dbReference>
<dbReference type="InterPro" id="IPR011251">
    <property type="entry name" value="Luciferase-like_dom"/>
</dbReference>
<protein>
    <recommendedName>
        <fullName evidence="1">Luciferase-like domain-containing protein</fullName>
    </recommendedName>
</protein>
<dbReference type="Pfam" id="PF00296">
    <property type="entry name" value="Bac_luciferase"/>
    <property type="match status" value="1"/>
</dbReference>
<dbReference type="PANTHER" id="PTHR43244:SF2">
    <property type="entry name" value="CONSERVED HYPOTHETICAL ALANINE AND PROLINE-RICH PROTEIN"/>
    <property type="match status" value="1"/>
</dbReference>
<reference evidence="2 3" key="1">
    <citation type="submission" date="2016-07" db="EMBL/GenBank/DDBJ databases">
        <title>Draft genome sequence of Prauserella muralis DSM 45305, isolated from a mould-covered wall in an indoor environment.</title>
        <authorList>
            <person name="Ruckert C."/>
            <person name="Albersmeier A."/>
            <person name="Jiang C.-L."/>
            <person name="Jiang Y."/>
            <person name="Kalinowski J."/>
            <person name="Schneider O."/>
            <person name="Winkler A."/>
            <person name="Zotchev S.B."/>
        </authorList>
    </citation>
    <scope>NUCLEOTIDE SEQUENCE [LARGE SCALE GENOMIC DNA]</scope>
    <source>
        <strain evidence="2 3">DSM 45305</strain>
    </source>
</reference>
<keyword evidence="3" id="KW-1185">Reference proteome</keyword>
<dbReference type="InterPro" id="IPR036661">
    <property type="entry name" value="Luciferase-like_sf"/>
</dbReference>
<evidence type="ECO:0000259" key="1">
    <source>
        <dbReference type="Pfam" id="PF00296"/>
    </source>
</evidence>
<dbReference type="OrthoDB" id="3284378at2"/>
<organism evidence="2 3">
    <name type="scientific">Prauserella muralis</name>
    <dbReference type="NCBI Taxonomy" id="588067"/>
    <lineage>
        <taxon>Bacteria</taxon>
        <taxon>Bacillati</taxon>
        <taxon>Actinomycetota</taxon>
        <taxon>Actinomycetes</taxon>
        <taxon>Pseudonocardiales</taxon>
        <taxon>Pseudonocardiaceae</taxon>
        <taxon>Prauserella</taxon>
    </lineage>
</organism>
<dbReference type="RefSeq" id="WP_112283459.1">
    <property type="nucleotide sequence ID" value="NZ_MASW01000005.1"/>
</dbReference>